<dbReference type="STRING" id="321267.SHM7688_03649"/>
<evidence type="ECO:0000256" key="1">
    <source>
        <dbReference type="ARBA" id="ARBA00006096"/>
    </source>
</evidence>
<dbReference type="Proteomes" id="UP000054823">
    <property type="component" value="Unassembled WGS sequence"/>
</dbReference>
<feature type="chain" id="PRO_5006062605" evidence="3">
    <location>
        <begin position="25"/>
        <end position="499"/>
    </location>
</feature>
<dbReference type="OrthoDB" id="5372081at2"/>
<organism evidence="4 5">
    <name type="scientific">Shimia marina</name>
    <dbReference type="NCBI Taxonomy" id="321267"/>
    <lineage>
        <taxon>Bacteria</taxon>
        <taxon>Pseudomonadati</taxon>
        <taxon>Pseudomonadota</taxon>
        <taxon>Alphaproteobacteria</taxon>
        <taxon>Rhodobacterales</taxon>
        <taxon>Roseobacteraceae</taxon>
    </lineage>
</organism>
<sequence length="499" mass="53605">MKKVFSRRAFLTMGAATFSSTLWAEAPARSLRPVLRPAGGHQSARPQAPALEELIRESGLSGKVSVAVARQGSASVLEGHQAASGQPPASVTKVLTALYALHYLGPSHRFITSLVAVGDVSNGVLRGDLVLRGGGDPTLDTNGLADLARTLKAAGIREVKGQFLVWGGAMPSVRRIDKKQPDHAGYNPAVSGMALNYNRVHFEWKRAGSGYAVSMDARSDRYRPDVTMAQMKIANRQLPVYTYKSQGGRDQWTVASGALGKGGARWLPVREPEIYAGEVFRTLARAHGIVMKAPKKANGAPRGVVVARHQSADLRTILKGMLKYSTNLTAEMVGMAATQARGTPFTTLKTSAGAMNRWARDHLGMQDAALVDHSGLGEASRLRADEMALMLARAGQQAVLRPILKVIPLRDANGRVNKNHPIKVKAKTGTLHFVSALAGYATAADGGELAFAIFEADVSARNRLIGADRERPKGARSWNGRAKKLQQKLIERWSTVYGA</sequence>
<dbReference type="EC" id="3.4.16.4" evidence="4"/>
<dbReference type="AlphaFoldDB" id="A0A0P1FHV7"/>
<dbReference type="GO" id="GO:0009002">
    <property type="term" value="F:serine-type D-Ala-D-Ala carboxypeptidase activity"/>
    <property type="evidence" value="ECO:0007669"/>
    <property type="project" value="UniProtKB-EC"/>
</dbReference>
<keyword evidence="2 4" id="KW-0378">Hydrolase</keyword>
<dbReference type="GO" id="GO:0000270">
    <property type="term" value="P:peptidoglycan metabolic process"/>
    <property type="evidence" value="ECO:0007669"/>
    <property type="project" value="TreeGrafter"/>
</dbReference>
<dbReference type="PANTHER" id="PTHR30023">
    <property type="entry name" value="D-ALANYL-D-ALANINE CARBOXYPEPTIDASE"/>
    <property type="match status" value="1"/>
</dbReference>
<accession>A0A0P1FHV7</accession>
<gene>
    <name evidence="4" type="primary">dacB</name>
    <name evidence="4" type="ORF">SHM7688_03649</name>
</gene>
<keyword evidence="4" id="KW-0645">Protease</keyword>
<evidence type="ECO:0000313" key="4">
    <source>
        <dbReference type="EMBL" id="CUH54179.1"/>
    </source>
</evidence>
<dbReference type="InterPro" id="IPR012338">
    <property type="entry name" value="Beta-lactam/transpept-like"/>
</dbReference>
<keyword evidence="3" id="KW-0732">Signal</keyword>
<protein>
    <submittedName>
        <fullName evidence="4">D-alanyl-D-alanine carboxypeptidase DacB</fullName>
        <ecNumber evidence="4">3.4.16.4</ecNumber>
    </submittedName>
</protein>
<name>A0A0P1FHV7_9RHOB</name>
<dbReference type="GO" id="GO:0006508">
    <property type="term" value="P:proteolysis"/>
    <property type="evidence" value="ECO:0007669"/>
    <property type="project" value="InterPro"/>
</dbReference>
<comment type="similarity">
    <text evidence="1">Belongs to the peptidase S13 family.</text>
</comment>
<evidence type="ECO:0000313" key="5">
    <source>
        <dbReference type="Proteomes" id="UP000054823"/>
    </source>
</evidence>
<dbReference type="Gene3D" id="3.40.710.10">
    <property type="entry name" value="DD-peptidase/beta-lactamase superfamily"/>
    <property type="match status" value="2"/>
</dbReference>
<dbReference type="InterPro" id="IPR000667">
    <property type="entry name" value="Peptidase_S13"/>
</dbReference>
<dbReference type="RefSeq" id="WP_058241331.1">
    <property type="nucleotide sequence ID" value="NZ_CYPW01000040.1"/>
</dbReference>
<dbReference type="InterPro" id="IPR006311">
    <property type="entry name" value="TAT_signal"/>
</dbReference>
<dbReference type="Pfam" id="PF02113">
    <property type="entry name" value="Peptidase_S13"/>
    <property type="match status" value="1"/>
</dbReference>
<dbReference type="EMBL" id="CYPW01000040">
    <property type="protein sequence ID" value="CUH54179.1"/>
    <property type="molecule type" value="Genomic_DNA"/>
</dbReference>
<feature type="signal peptide" evidence="3">
    <location>
        <begin position="1"/>
        <end position="24"/>
    </location>
</feature>
<keyword evidence="5" id="KW-1185">Reference proteome</keyword>
<dbReference type="PRINTS" id="PR00922">
    <property type="entry name" value="DADACBPTASE3"/>
</dbReference>
<keyword evidence="4" id="KW-0121">Carboxypeptidase</keyword>
<evidence type="ECO:0000256" key="3">
    <source>
        <dbReference type="SAM" id="SignalP"/>
    </source>
</evidence>
<dbReference type="PROSITE" id="PS51318">
    <property type="entry name" value="TAT"/>
    <property type="match status" value="1"/>
</dbReference>
<dbReference type="NCBIfam" id="TIGR00666">
    <property type="entry name" value="PBP4"/>
    <property type="match status" value="1"/>
</dbReference>
<evidence type="ECO:0000256" key="2">
    <source>
        <dbReference type="ARBA" id="ARBA00022801"/>
    </source>
</evidence>
<dbReference type="SUPFAM" id="SSF56601">
    <property type="entry name" value="beta-lactamase/transpeptidase-like"/>
    <property type="match status" value="1"/>
</dbReference>
<proteinExistence type="inferred from homology"/>
<dbReference type="Gene3D" id="3.50.80.20">
    <property type="entry name" value="D-Ala-D-Ala carboxypeptidase C, peptidase S13"/>
    <property type="match status" value="1"/>
</dbReference>
<reference evidence="4 5" key="1">
    <citation type="submission" date="2015-09" db="EMBL/GenBank/DDBJ databases">
        <authorList>
            <consortium name="Swine Surveillance"/>
        </authorList>
    </citation>
    <scope>NUCLEOTIDE SEQUENCE [LARGE SCALE GENOMIC DNA]</scope>
    <source>
        <strain evidence="4 5">CECT 7688</strain>
    </source>
</reference>
<dbReference type="PANTHER" id="PTHR30023:SF0">
    <property type="entry name" value="PENICILLIN-SENSITIVE CARBOXYPEPTIDASE A"/>
    <property type="match status" value="1"/>
</dbReference>